<sequence>MRARPERQFYFRLAAHLGMTVRELLARTSSRELTEWQVYEKVTGPLGPPRADIHTGIIAATIANANRGGKGREYTAQDFIPKWDKRPLTPEELFQKVAQANAALGGAVKRKEG</sequence>
<dbReference type="Pfam" id="PF06223">
    <property type="entry name" value="Phage_tail_T"/>
    <property type="match status" value="1"/>
</dbReference>
<dbReference type="EMBL" id="JBHSFH010000004">
    <property type="protein sequence ID" value="MFC4494064.1"/>
    <property type="molecule type" value="Genomic_DNA"/>
</dbReference>
<protein>
    <submittedName>
        <fullName evidence="2">DUF4035 domain-containing protein</fullName>
    </submittedName>
</protein>
<evidence type="ECO:0000259" key="1">
    <source>
        <dbReference type="Pfam" id="PF06223"/>
    </source>
</evidence>
<name>A0ABV9A506_9ACTN</name>
<feature type="domain" description="Minor tail T" evidence="1">
    <location>
        <begin position="29"/>
        <end position="102"/>
    </location>
</feature>
<organism evidence="2 3">
    <name type="scientific">Streptomyces ovatisporus</name>
    <dbReference type="NCBI Taxonomy" id="1128682"/>
    <lineage>
        <taxon>Bacteria</taxon>
        <taxon>Bacillati</taxon>
        <taxon>Actinomycetota</taxon>
        <taxon>Actinomycetes</taxon>
        <taxon>Kitasatosporales</taxon>
        <taxon>Streptomycetaceae</taxon>
        <taxon>Streptomyces</taxon>
    </lineage>
</organism>
<keyword evidence="3" id="KW-1185">Reference proteome</keyword>
<evidence type="ECO:0000313" key="2">
    <source>
        <dbReference type="EMBL" id="MFC4494064.1"/>
    </source>
</evidence>
<gene>
    <name evidence="2" type="ORF">ACFPA8_07950</name>
</gene>
<comment type="caution">
    <text evidence="2">The sequence shown here is derived from an EMBL/GenBank/DDBJ whole genome shotgun (WGS) entry which is preliminary data.</text>
</comment>
<accession>A0ABV9A506</accession>
<dbReference type="InterPro" id="IPR009350">
    <property type="entry name" value="Phage_tail_T"/>
</dbReference>
<proteinExistence type="predicted"/>
<evidence type="ECO:0000313" key="3">
    <source>
        <dbReference type="Proteomes" id="UP001595997"/>
    </source>
</evidence>
<dbReference type="Proteomes" id="UP001595997">
    <property type="component" value="Unassembled WGS sequence"/>
</dbReference>
<reference evidence="3" key="1">
    <citation type="journal article" date="2019" name="Int. J. Syst. Evol. Microbiol.">
        <title>The Global Catalogue of Microorganisms (GCM) 10K type strain sequencing project: providing services to taxonomists for standard genome sequencing and annotation.</title>
        <authorList>
            <consortium name="The Broad Institute Genomics Platform"/>
            <consortium name="The Broad Institute Genome Sequencing Center for Infectious Disease"/>
            <person name="Wu L."/>
            <person name="Ma J."/>
        </authorList>
    </citation>
    <scope>NUCLEOTIDE SEQUENCE [LARGE SCALE GENOMIC DNA]</scope>
    <source>
        <strain evidence="3">CGMCC 4.7357</strain>
    </source>
</reference>